<dbReference type="InterPro" id="IPR000397">
    <property type="entry name" value="Heat_shock_Hsp33"/>
</dbReference>
<dbReference type="GO" id="GO:0005737">
    <property type="term" value="C:cytoplasm"/>
    <property type="evidence" value="ECO:0007669"/>
    <property type="project" value="UniProtKB-SubCell"/>
</dbReference>
<comment type="similarity">
    <text evidence="6">Belongs to the HSP33 family.</text>
</comment>
<dbReference type="PANTHER" id="PTHR30111">
    <property type="entry name" value="33 KDA CHAPERONIN"/>
    <property type="match status" value="1"/>
</dbReference>
<comment type="subcellular location">
    <subcellularLocation>
        <location evidence="6">Cytoplasm</location>
    </subcellularLocation>
</comment>
<dbReference type="Pfam" id="PF01430">
    <property type="entry name" value="HSP33"/>
    <property type="match status" value="1"/>
</dbReference>
<dbReference type="NCBIfam" id="NF001033">
    <property type="entry name" value="PRK00114.1"/>
    <property type="match status" value="1"/>
</dbReference>
<evidence type="ECO:0000256" key="1">
    <source>
        <dbReference type="ARBA" id="ARBA00022490"/>
    </source>
</evidence>
<evidence type="ECO:0000256" key="3">
    <source>
        <dbReference type="ARBA" id="ARBA00023157"/>
    </source>
</evidence>
<dbReference type="SUPFAM" id="SSF64397">
    <property type="entry name" value="Hsp33 domain"/>
    <property type="match status" value="1"/>
</dbReference>
<keyword evidence="7" id="KW-0346">Stress response</keyword>
<dbReference type="Gene3D" id="3.55.30.10">
    <property type="entry name" value="Hsp33 domain"/>
    <property type="match status" value="1"/>
</dbReference>
<dbReference type="SUPFAM" id="SSF118352">
    <property type="entry name" value="HSP33 redox switch-like"/>
    <property type="match status" value="1"/>
</dbReference>
<dbReference type="GO" id="GO:0042026">
    <property type="term" value="P:protein refolding"/>
    <property type="evidence" value="ECO:0007669"/>
    <property type="project" value="TreeGrafter"/>
</dbReference>
<reference evidence="7" key="1">
    <citation type="submission" date="2002-12" db="EMBL/GenBank/DDBJ databases">
        <authorList>
            <person name="Bourdineaud J.-P."/>
            <person name="Nehme B."/>
            <person name="Tesse S."/>
            <person name="Lonvaud-Funel A."/>
        </authorList>
    </citation>
    <scope>NUCLEOTIDE SEQUENCE</scope>
</reference>
<evidence type="ECO:0000313" key="7">
    <source>
        <dbReference type="EMBL" id="AAO43576.1"/>
    </source>
</evidence>
<dbReference type="InterPro" id="IPR016154">
    <property type="entry name" value="Heat_shock_Hsp33_C"/>
</dbReference>
<comment type="PTM">
    <text evidence="6">Under oxidizing conditions two disulfide bonds are formed involving the reactive cysteines. Under reducing conditions zinc is bound to the reactive cysteines and the protein is inactive.</text>
</comment>
<dbReference type="CDD" id="cd00498">
    <property type="entry name" value="Hsp33"/>
    <property type="match status" value="1"/>
</dbReference>
<keyword evidence="5 6" id="KW-0676">Redox-active center</keyword>
<evidence type="ECO:0000256" key="5">
    <source>
        <dbReference type="ARBA" id="ARBA00023284"/>
    </source>
</evidence>
<dbReference type="EMBL" id="AY196466">
    <property type="protein sequence ID" value="AAO43576.1"/>
    <property type="molecule type" value="Genomic_DNA"/>
</dbReference>
<reference evidence="7" key="2">
    <citation type="journal article" date="2003" name="Appl. Environ. Microbiol.">
        <title>The ftsH gene of the wine bacterium Oenococcus oeni is involved in protection against environmental stress.</title>
        <authorList>
            <person name="Bourdineaud J.P."/>
            <person name="Nehme B."/>
            <person name="Tesse S."/>
            <person name="Lonvaud-Funel A."/>
        </authorList>
    </citation>
    <scope>NUCLEOTIDE SEQUENCE</scope>
</reference>
<dbReference type="PANTHER" id="PTHR30111:SF1">
    <property type="entry name" value="33 KDA CHAPERONIN"/>
    <property type="match status" value="1"/>
</dbReference>
<gene>
    <name evidence="7" type="primary">hsp33</name>
    <name evidence="6" type="synonym">hslO</name>
</gene>
<dbReference type="GO" id="GO:0044183">
    <property type="term" value="F:protein folding chaperone"/>
    <property type="evidence" value="ECO:0007669"/>
    <property type="project" value="TreeGrafter"/>
</dbReference>
<name>Q83XX2_OENOE</name>
<evidence type="ECO:0000256" key="6">
    <source>
        <dbReference type="HAMAP-Rule" id="MF_00117"/>
    </source>
</evidence>
<proteinExistence type="inferred from homology"/>
<protein>
    <recommendedName>
        <fullName evidence="6">33 kDa chaperonin</fullName>
    </recommendedName>
    <alternativeName>
        <fullName evidence="6">Heat shock protein 33 homolog</fullName>
        <shortName evidence="6">HSP33</shortName>
    </alternativeName>
</protein>
<dbReference type="GO" id="GO:0051082">
    <property type="term" value="F:unfolded protein binding"/>
    <property type="evidence" value="ECO:0007669"/>
    <property type="project" value="UniProtKB-UniRule"/>
</dbReference>
<evidence type="ECO:0000256" key="4">
    <source>
        <dbReference type="ARBA" id="ARBA00023186"/>
    </source>
</evidence>
<dbReference type="PIRSF" id="PIRSF005261">
    <property type="entry name" value="Heat_shock_Hsp33"/>
    <property type="match status" value="1"/>
</dbReference>
<organism evidence="7">
    <name type="scientific">Oenococcus oeni</name>
    <name type="common">Leuconostoc oenos</name>
    <dbReference type="NCBI Taxonomy" id="1247"/>
    <lineage>
        <taxon>Bacteria</taxon>
        <taxon>Bacillati</taxon>
        <taxon>Bacillota</taxon>
        <taxon>Bacilli</taxon>
        <taxon>Lactobacillales</taxon>
        <taxon>Lactobacillaceae</taxon>
        <taxon>Oenococcus</taxon>
    </lineage>
</organism>
<sequence>MGAYLAKSITKNGHFRAYVADASNVVKQMTEMHKMSPDVTVAFGRTLIATALVGSSLLKEDDQMHISINGRGPIGQIVTETNSKSELRGYVTNPKAIAKTNTNGEADISNLVGLNGTLRVTKVHPGLDPYTGEVKLVTGQIGDDFTYYLAQSEQIPSAVGVSVFVDSKSLVKSAGGFLLQTLPGANDTELDLLEQHLRKMPNISSMLAEGLSANQILAQLFANLKVDILETIPLKTADELPKKWYADAIGTLPKKEIQAMIDEDHGAEIVSRFTEKKYNFSKEELKKILALKMDKKLGEE</sequence>
<comment type="function">
    <text evidence="6">Redox regulated molecular chaperone. Protects both thermally unfolding and oxidatively damaged proteins from irreversible aggregation. Plays an important role in the bacterial defense system toward oxidative stress.</text>
</comment>
<comment type="caution">
    <text evidence="6">Lacks conserved residue(s) required for the propagation of feature annotation.</text>
</comment>
<dbReference type="HAMAP" id="MF_00117">
    <property type="entry name" value="HslO"/>
    <property type="match status" value="1"/>
</dbReference>
<dbReference type="AlphaFoldDB" id="Q83XX2"/>
<keyword evidence="2 6" id="KW-0862">Zinc</keyword>
<dbReference type="Gene3D" id="3.90.1280.10">
    <property type="entry name" value="HSP33 redox switch-like"/>
    <property type="match status" value="1"/>
</dbReference>
<keyword evidence="3 6" id="KW-1015">Disulfide bond</keyword>
<keyword evidence="4 6" id="KW-0143">Chaperone</keyword>
<keyword evidence="1 6" id="KW-0963">Cytoplasm</keyword>
<accession>Q83XX2</accession>
<evidence type="ECO:0000256" key="2">
    <source>
        <dbReference type="ARBA" id="ARBA00022833"/>
    </source>
</evidence>
<dbReference type="InterPro" id="IPR016153">
    <property type="entry name" value="Heat_shock_Hsp33_N"/>
</dbReference>